<feature type="region of interest" description="Disordered" evidence="1">
    <location>
        <begin position="507"/>
        <end position="541"/>
    </location>
</feature>
<gene>
    <name evidence="3" type="ORF">SPI_08828</name>
</gene>
<evidence type="ECO:0000313" key="4">
    <source>
        <dbReference type="Proteomes" id="UP000076874"/>
    </source>
</evidence>
<dbReference type="Pfam" id="PF13391">
    <property type="entry name" value="HNH_2"/>
    <property type="match status" value="1"/>
</dbReference>
<evidence type="ECO:0000313" key="3">
    <source>
        <dbReference type="EMBL" id="OAA54582.1"/>
    </source>
</evidence>
<evidence type="ECO:0000259" key="2">
    <source>
        <dbReference type="Pfam" id="PF13391"/>
    </source>
</evidence>
<feature type="region of interest" description="Disordered" evidence="1">
    <location>
        <begin position="158"/>
        <end position="206"/>
    </location>
</feature>
<feature type="region of interest" description="Disordered" evidence="1">
    <location>
        <begin position="28"/>
        <end position="61"/>
    </location>
</feature>
<protein>
    <recommendedName>
        <fullName evidence="2">HNH nuclease domain-containing protein</fullName>
    </recommendedName>
</protein>
<organism evidence="3 4">
    <name type="scientific">Niveomyces insectorum RCEF 264</name>
    <dbReference type="NCBI Taxonomy" id="1081102"/>
    <lineage>
        <taxon>Eukaryota</taxon>
        <taxon>Fungi</taxon>
        <taxon>Dikarya</taxon>
        <taxon>Ascomycota</taxon>
        <taxon>Pezizomycotina</taxon>
        <taxon>Sordariomycetes</taxon>
        <taxon>Hypocreomycetidae</taxon>
        <taxon>Hypocreales</taxon>
        <taxon>Cordycipitaceae</taxon>
        <taxon>Niveomyces</taxon>
    </lineage>
</organism>
<comment type="caution">
    <text evidence="3">The sequence shown here is derived from an EMBL/GenBank/DDBJ whole genome shotgun (WGS) entry which is preliminary data.</text>
</comment>
<dbReference type="Proteomes" id="UP000076874">
    <property type="component" value="Unassembled WGS sequence"/>
</dbReference>
<feature type="compositionally biased region" description="Polar residues" evidence="1">
    <location>
        <begin position="41"/>
        <end position="51"/>
    </location>
</feature>
<feature type="region of interest" description="Disordered" evidence="1">
    <location>
        <begin position="465"/>
        <end position="491"/>
    </location>
</feature>
<keyword evidence="4" id="KW-1185">Reference proteome</keyword>
<feature type="domain" description="HNH nuclease" evidence="2">
    <location>
        <begin position="220"/>
        <end position="291"/>
    </location>
</feature>
<dbReference type="InterPro" id="IPR003615">
    <property type="entry name" value="HNH_nuc"/>
</dbReference>
<proteinExistence type="predicted"/>
<sequence>MASKRKSVGSQASPIEVKFIGNESILWPLSPPTSSGTGSSDNHNTGASEPGSSEAPPVPSAGEELKVQFTAFLRARISRLQSGPDDFVDDEKKPRRASEKKNCFAMLAIALDPSAHLEDLSLMQKLSQVKTPDDLFFATYLNYVARIQEIDQAWSYTKSAPRKEKKVKQSADSEQNEPEDDAIQQKRQDLGGGKRSATHGRPAADAKAQIEVPKWYNERCILSGLIKPHGAHIVPVRITKDADVSEIWKILGCFWPLPAIDGIMVEGREETNILPLCPDAHGLWDRFTFAIRPIEHPTDPQHRIYIQMVWLKDLDSDGGLITGNWDHSRSGSIADFRRGQDGMYPAIKHGDVYELVTQDPEERPLPSLRLLQMQYGAHKLLAGIRAAGALKAIFSDDPPDDQGPVPFNVSVPREWKSLLEAAVDAGILNDKAAQCWGRAFVREEINRMEFLNIPLPLLPANQALEEGSDQPASPRLSRQEEAPAGALAADGQMTEVEQNVSALAITKQGSPKDMATVAPESQASDAADVPRASDAAHLEPRVSPVARGESLRAYSITYQAIDEINVLQHQVDELRPATIESGTEKKWSYKRLTKKLTSKLGLRGRYEKEGARGDTAGSVL</sequence>
<accession>A0A167MNN6</accession>
<evidence type="ECO:0000256" key="1">
    <source>
        <dbReference type="SAM" id="MobiDB-lite"/>
    </source>
</evidence>
<name>A0A167MNN6_9HYPO</name>
<dbReference type="AlphaFoldDB" id="A0A167MNN6"/>
<reference evidence="3 4" key="1">
    <citation type="journal article" date="2016" name="Genome Biol. Evol.">
        <title>Divergent and convergent evolution of fungal pathogenicity.</title>
        <authorList>
            <person name="Shang Y."/>
            <person name="Xiao G."/>
            <person name="Zheng P."/>
            <person name="Cen K."/>
            <person name="Zhan S."/>
            <person name="Wang C."/>
        </authorList>
    </citation>
    <scope>NUCLEOTIDE SEQUENCE [LARGE SCALE GENOMIC DNA]</scope>
    <source>
        <strain evidence="3 4">RCEF 264</strain>
    </source>
</reference>
<dbReference type="EMBL" id="AZHD01000023">
    <property type="protein sequence ID" value="OAA54582.1"/>
    <property type="molecule type" value="Genomic_DNA"/>
</dbReference>
<dbReference type="OrthoDB" id="3545258at2759"/>